<dbReference type="GO" id="GO:0006508">
    <property type="term" value="P:proteolysis"/>
    <property type="evidence" value="ECO:0007669"/>
    <property type="project" value="UniProtKB-KW"/>
</dbReference>
<feature type="domain" description="Cathepsin propeptide inhibitor" evidence="11">
    <location>
        <begin position="34"/>
        <end position="90"/>
    </location>
</feature>
<organism evidence="12">
    <name type="scientific">Acanthamoeba castellanii</name>
    <name type="common">Amoeba</name>
    <dbReference type="NCBI Taxonomy" id="5755"/>
    <lineage>
        <taxon>Eukaryota</taxon>
        <taxon>Amoebozoa</taxon>
        <taxon>Discosea</taxon>
        <taxon>Longamoebia</taxon>
        <taxon>Centramoebida</taxon>
        <taxon>Acanthamoebidae</taxon>
        <taxon>Acanthamoeba</taxon>
    </lineage>
</organism>
<dbReference type="EMBL" id="JQ253375">
    <property type="protein sequence ID" value="AFD36229.1"/>
    <property type="molecule type" value="mRNA"/>
</dbReference>
<feature type="chain" id="PRO_5018591929" evidence="9">
    <location>
        <begin position="23"/>
        <end position="359"/>
    </location>
</feature>
<comment type="similarity">
    <text evidence="1">Belongs to the peptidase C1 family.</text>
</comment>
<reference evidence="12" key="2">
    <citation type="journal article" date="2012" name="Mol. Biochem. Parasitol.">
        <title>Cysteine protease involving in autophagosomal degradation of mitochondria during encystation of Acanthamoeba.</title>
        <authorList>
            <person name="Moon E.K."/>
            <person name="Hong Y."/>
            <person name="Chung D.I."/>
            <person name="Kong H.H."/>
        </authorList>
    </citation>
    <scope>NUCLEOTIDE SEQUENCE</scope>
    <source>
        <strain evidence="12">ATCC 30011</strain>
    </source>
</reference>
<keyword evidence="4" id="KW-0378">Hydrolase</keyword>
<evidence type="ECO:0000256" key="3">
    <source>
        <dbReference type="ARBA" id="ARBA00022729"/>
    </source>
</evidence>
<protein>
    <submittedName>
        <fullName evidence="12">Cysteine proteinase</fullName>
    </submittedName>
</protein>
<dbReference type="InterPro" id="IPR038765">
    <property type="entry name" value="Papain-like_cys_pep_sf"/>
</dbReference>
<evidence type="ECO:0000259" key="11">
    <source>
        <dbReference type="SMART" id="SM00848"/>
    </source>
</evidence>
<dbReference type="InterPro" id="IPR013201">
    <property type="entry name" value="Prot_inhib_I29"/>
</dbReference>
<evidence type="ECO:0000256" key="6">
    <source>
        <dbReference type="ARBA" id="ARBA00023145"/>
    </source>
</evidence>
<evidence type="ECO:0000256" key="4">
    <source>
        <dbReference type="ARBA" id="ARBA00022801"/>
    </source>
</evidence>
<dbReference type="Pfam" id="PF00112">
    <property type="entry name" value="Peptidase_C1"/>
    <property type="match status" value="1"/>
</dbReference>
<keyword evidence="3 9" id="KW-0732">Signal</keyword>
<evidence type="ECO:0000256" key="5">
    <source>
        <dbReference type="ARBA" id="ARBA00022807"/>
    </source>
</evidence>
<dbReference type="InterPro" id="IPR013128">
    <property type="entry name" value="Peptidase_C1A"/>
</dbReference>
<proteinExistence type="evidence at transcript level"/>
<evidence type="ECO:0000313" key="12">
    <source>
        <dbReference type="EMBL" id="AFD36229.1"/>
    </source>
</evidence>
<dbReference type="SUPFAM" id="SSF54001">
    <property type="entry name" value="Cysteine proteinases"/>
    <property type="match status" value="1"/>
</dbReference>
<dbReference type="SMART" id="SM00645">
    <property type="entry name" value="Pept_C1"/>
    <property type="match status" value="1"/>
</dbReference>
<keyword evidence="7" id="KW-1015">Disulfide bond</keyword>
<reference evidence="12" key="1">
    <citation type="submission" date="2011-12" db="EMBL/GenBank/DDBJ databases">
        <authorList>
            <person name="Moon E.-K."/>
            <person name="Chung D.-I."/>
            <person name="Hong Y."/>
            <person name="Kong H.-H."/>
        </authorList>
    </citation>
    <scope>NUCLEOTIDE SEQUENCE</scope>
    <source>
        <strain evidence="12">ATCC 30011</strain>
    </source>
</reference>
<dbReference type="PANTHER" id="PTHR12411">
    <property type="entry name" value="CYSTEINE PROTEASE FAMILY C1-RELATED"/>
    <property type="match status" value="1"/>
</dbReference>
<evidence type="ECO:0000256" key="7">
    <source>
        <dbReference type="ARBA" id="ARBA00023157"/>
    </source>
</evidence>
<evidence type="ECO:0000256" key="8">
    <source>
        <dbReference type="SAM" id="MobiDB-lite"/>
    </source>
</evidence>
<feature type="signal peptide" evidence="9">
    <location>
        <begin position="1"/>
        <end position="22"/>
    </location>
</feature>
<evidence type="ECO:0000259" key="10">
    <source>
        <dbReference type="SMART" id="SM00645"/>
    </source>
</evidence>
<dbReference type="CDD" id="cd02248">
    <property type="entry name" value="Peptidase_C1A"/>
    <property type="match status" value="1"/>
</dbReference>
<dbReference type="PROSITE" id="PS00639">
    <property type="entry name" value="THIOL_PROTEASE_HIS"/>
    <property type="match status" value="1"/>
</dbReference>
<dbReference type="GO" id="GO:0008234">
    <property type="term" value="F:cysteine-type peptidase activity"/>
    <property type="evidence" value="ECO:0007669"/>
    <property type="project" value="UniProtKB-KW"/>
</dbReference>
<dbReference type="SMART" id="SM00848">
    <property type="entry name" value="Inhibitor_I29"/>
    <property type="match status" value="1"/>
</dbReference>
<keyword evidence="6" id="KW-0865">Zymogen</keyword>
<dbReference type="PRINTS" id="PR00705">
    <property type="entry name" value="PAPAIN"/>
</dbReference>
<evidence type="ECO:0000256" key="1">
    <source>
        <dbReference type="ARBA" id="ARBA00008455"/>
    </source>
</evidence>
<dbReference type="InterPro" id="IPR025661">
    <property type="entry name" value="Pept_asp_AS"/>
</dbReference>
<dbReference type="VEuPathDB" id="AmoebaDB:ACA1_125110"/>
<evidence type="ECO:0000256" key="2">
    <source>
        <dbReference type="ARBA" id="ARBA00022670"/>
    </source>
</evidence>
<dbReference type="PROSITE" id="PS00640">
    <property type="entry name" value="THIOL_PROTEASE_ASN"/>
    <property type="match status" value="1"/>
</dbReference>
<accession>H9C876</accession>
<dbReference type="FunFam" id="2.40.50.170:FF:000001">
    <property type="entry name" value="Cathepsin L1"/>
    <property type="match status" value="1"/>
</dbReference>
<dbReference type="AlphaFoldDB" id="H9C876"/>
<keyword evidence="2" id="KW-0645">Protease</keyword>
<feature type="region of interest" description="Disordered" evidence="8">
    <location>
        <begin position="103"/>
        <end position="124"/>
    </location>
</feature>
<dbReference type="Gene3D" id="3.90.70.10">
    <property type="entry name" value="Cysteine proteinases"/>
    <property type="match status" value="1"/>
</dbReference>
<dbReference type="FunFam" id="3.90.70.10:FF:000039">
    <property type="entry name" value="Cysteine proteinase 2, putative"/>
    <property type="match status" value="1"/>
</dbReference>
<feature type="domain" description="Peptidase C1A papain C-terminal" evidence="10">
    <location>
        <begin position="128"/>
        <end position="345"/>
    </location>
</feature>
<dbReference type="InterPro" id="IPR025660">
    <property type="entry name" value="Pept_his_AS"/>
</dbReference>
<keyword evidence="5" id="KW-0788">Thiol protease</keyword>
<name>H9C876_ACACA</name>
<sequence length="359" mass="39269">MRINIVFFFAVVVLAVASLAQGVSIEERELQGRFNGWMRQHARSYDSDEFLERYNIWRENMAFVEEFNRAGDKSFTVAMNQYGDLAPEEFSRLYKGHMLPKDEEEQMRKRLDEQDPAEEEPVTVGATVPASWDWRSVGAVTGIENQGSCASCWAFASAYALEGARKIANSTLVSLSKQQLVDCSGSGGNLGCYGGNVGLTYTWMRRNNAKLMTEANYPYTGVQAACRYTSASPAVVGVKNYASVKAGSESDLLANAAVGPVTVAIDSSKRSFIYYSGGYYYDQTCSSSYLDHAVTVVGWGTDATNGDYWLVKNSWGAAWGEAGYVKMARNRSNNCGIASLAVRPCLDATCTTTPNTPSA</sequence>
<dbReference type="InterPro" id="IPR000668">
    <property type="entry name" value="Peptidase_C1A_C"/>
</dbReference>
<evidence type="ECO:0000256" key="9">
    <source>
        <dbReference type="SAM" id="SignalP"/>
    </source>
</evidence>
<dbReference type="Pfam" id="PF08246">
    <property type="entry name" value="Inhibitor_I29"/>
    <property type="match status" value="1"/>
</dbReference>
<dbReference type="InterPro" id="IPR039417">
    <property type="entry name" value="Peptidase_C1A_papain-like"/>
</dbReference>